<evidence type="ECO:0000313" key="3">
    <source>
        <dbReference type="Proteomes" id="UP000183894"/>
    </source>
</evidence>
<gene>
    <name evidence="2" type="ORF">KU306_02320</name>
    <name evidence="1" type="ORF">SAMN04488691_11532</name>
</gene>
<keyword evidence="4" id="KW-1185">Reference proteome</keyword>
<dbReference type="Proteomes" id="UP001058330">
    <property type="component" value="Chromosome"/>
</dbReference>
<dbReference type="GeneID" id="74527693"/>
<reference evidence="1 3" key="1">
    <citation type="submission" date="2016-10" db="EMBL/GenBank/DDBJ databases">
        <authorList>
            <person name="de Groot N.N."/>
        </authorList>
    </citation>
    <scope>NUCLEOTIDE SEQUENCE [LARGE SCALE GENOMIC DNA]</scope>
    <source>
        <strain evidence="1 3">CDM_5</strain>
    </source>
</reference>
<evidence type="ECO:0000313" key="2">
    <source>
        <dbReference type="EMBL" id="UVE50746.1"/>
    </source>
</evidence>
<name>A0A1H7UZN2_HALLR</name>
<dbReference type="RefSeq" id="WP_007541930.1">
    <property type="nucleotide sequence ID" value="NZ_CP078063.1"/>
</dbReference>
<accession>A0A1H7UZN2</accession>
<dbReference type="EMBL" id="FOAD01000015">
    <property type="protein sequence ID" value="SEM02108.1"/>
    <property type="molecule type" value="Genomic_DNA"/>
</dbReference>
<proteinExistence type="predicted"/>
<dbReference type="Proteomes" id="UP000183894">
    <property type="component" value="Unassembled WGS sequence"/>
</dbReference>
<organism evidence="1 3">
    <name type="scientific">Haloferax larsenii</name>
    <dbReference type="NCBI Taxonomy" id="302484"/>
    <lineage>
        <taxon>Archaea</taxon>
        <taxon>Methanobacteriati</taxon>
        <taxon>Methanobacteriota</taxon>
        <taxon>Stenosarchaea group</taxon>
        <taxon>Halobacteria</taxon>
        <taxon>Halobacteriales</taxon>
        <taxon>Haloferacaceae</taxon>
        <taxon>Haloferax</taxon>
    </lineage>
</organism>
<reference evidence="2" key="2">
    <citation type="submission" date="2021-07" db="EMBL/GenBank/DDBJ databases">
        <title>Studies on halocins as antimicrobial molecules from haloarchaea.</title>
        <authorList>
            <person name="Kumar S."/>
            <person name="Khare S.K."/>
        </authorList>
    </citation>
    <scope>NUCLEOTIDE SEQUENCE</scope>
    <source>
        <strain evidence="2">NCIM 5678</strain>
    </source>
</reference>
<dbReference type="AlphaFoldDB" id="A0A1H7UZN2"/>
<protein>
    <submittedName>
        <fullName evidence="1">Uncharacterized protein</fullName>
    </submittedName>
</protein>
<evidence type="ECO:0000313" key="4">
    <source>
        <dbReference type="Proteomes" id="UP001058330"/>
    </source>
</evidence>
<dbReference type="EMBL" id="CP078063">
    <property type="protein sequence ID" value="UVE50746.1"/>
    <property type="molecule type" value="Genomic_DNA"/>
</dbReference>
<evidence type="ECO:0000313" key="1">
    <source>
        <dbReference type="EMBL" id="SEM02108.1"/>
    </source>
</evidence>
<sequence length="68" mass="7554">MASEIEVPPHVVSEGSTIRHATLREEHVVTELTEEVVRTKRADGTTFVYPRSEIALALSMGRFEIVSS</sequence>